<dbReference type="InterPro" id="IPR033645">
    <property type="entry name" value="VirB9/CagX/TrbG_C"/>
</dbReference>
<evidence type="ECO:0000313" key="3">
    <source>
        <dbReference type="EMBL" id="MFD1105169.1"/>
    </source>
</evidence>
<dbReference type="Pfam" id="PF03524">
    <property type="entry name" value="CagX"/>
    <property type="match status" value="1"/>
</dbReference>
<comment type="similarity">
    <text evidence="1">Belongs to the TrbG/VirB9 family.</text>
</comment>
<evidence type="ECO:0000256" key="2">
    <source>
        <dbReference type="ARBA" id="ARBA00022729"/>
    </source>
</evidence>
<organism evidence="3 4">
    <name type="scientific">Sphingobium olei</name>
    <dbReference type="NCBI Taxonomy" id="420955"/>
    <lineage>
        <taxon>Bacteria</taxon>
        <taxon>Pseudomonadati</taxon>
        <taxon>Pseudomonadota</taxon>
        <taxon>Alphaproteobacteria</taxon>
        <taxon>Sphingomonadales</taxon>
        <taxon>Sphingomonadaceae</taxon>
        <taxon>Sphingobium</taxon>
    </lineage>
</organism>
<dbReference type="Gene3D" id="2.60.40.2500">
    <property type="match status" value="1"/>
</dbReference>
<accession>A0ABW3P1D4</accession>
<dbReference type="Proteomes" id="UP001597203">
    <property type="component" value="Unassembled WGS sequence"/>
</dbReference>
<comment type="caution">
    <text evidence="3">The sequence shown here is derived from an EMBL/GenBank/DDBJ whole genome shotgun (WGS) entry which is preliminary data.</text>
</comment>
<dbReference type="EMBL" id="JBHTLS010000120">
    <property type="protein sequence ID" value="MFD1105169.1"/>
    <property type="molecule type" value="Genomic_DNA"/>
</dbReference>
<proteinExistence type="inferred from homology"/>
<sequence>MLLAVGAALFWDEPAPAQLRDVVGRYQMKGDMALRPTALSDDGEKTYIEWRPDQPLPAVFAIDARGREEMVDGYMRGSIFTIDRIYSRLRFRIDKAEVTVRRMAQGEAR</sequence>
<dbReference type="RefSeq" id="WP_380910773.1">
    <property type="nucleotide sequence ID" value="NZ_JBHTLS010000120.1"/>
</dbReference>
<dbReference type="InterPro" id="IPR038161">
    <property type="entry name" value="VirB9/CagX/TrbG_C_sf"/>
</dbReference>
<reference evidence="4" key="1">
    <citation type="journal article" date="2019" name="Int. J. Syst. Evol. Microbiol.">
        <title>The Global Catalogue of Microorganisms (GCM) 10K type strain sequencing project: providing services to taxonomists for standard genome sequencing and annotation.</title>
        <authorList>
            <consortium name="The Broad Institute Genomics Platform"/>
            <consortium name="The Broad Institute Genome Sequencing Center for Infectious Disease"/>
            <person name="Wu L."/>
            <person name="Ma J."/>
        </authorList>
    </citation>
    <scope>NUCLEOTIDE SEQUENCE [LARGE SCALE GENOMIC DNA]</scope>
    <source>
        <strain evidence="4">CCUG 54329</strain>
    </source>
</reference>
<protein>
    <submittedName>
        <fullName evidence="3">TrbG/VirB9 family P-type conjugative transfer protein</fullName>
    </submittedName>
</protein>
<dbReference type="InterPro" id="IPR010258">
    <property type="entry name" value="Conjugal_tfr_TrbG/VirB9/CagX"/>
</dbReference>
<keyword evidence="2" id="KW-0732">Signal</keyword>
<dbReference type="CDD" id="cd06911">
    <property type="entry name" value="VirB9_CagX_TrbG"/>
    <property type="match status" value="1"/>
</dbReference>
<evidence type="ECO:0000313" key="4">
    <source>
        <dbReference type="Proteomes" id="UP001597203"/>
    </source>
</evidence>
<name>A0ABW3P1D4_9SPHN</name>
<gene>
    <name evidence="3" type="ORF">ACFQ24_09850</name>
</gene>
<keyword evidence="4" id="KW-1185">Reference proteome</keyword>
<evidence type="ECO:0000256" key="1">
    <source>
        <dbReference type="ARBA" id="ARBA00006135"/>
    </source>
</evidence>